<gene>
    <name evidence="1" type="ORF">CUJ83_06450</name>
</gene>
<accession>A0AAP2RCB0</accession>
<dbReference type="AlphaFoldDB" id="A0AAP2RCB0"/>
<dbReference type="EMBL" id="PGCK01000004">
    <property type="protein sequence ID" value="MCD1294639.1"/>
    <property type="molecule type" value="Genomic_DNA"/>
</dbReference>
<name>A0AAP2RCB0_9EURY</name>
<reference evidence="1 2" key="1">
    <citation type="submission" date="2017-11" db="EMBL/GenBank/DDBJ databases">
        <title>Isolation and Characterization of Family Methanocellaceae Species from Potential Methane Hydrate Area Offshore Southwestern Taiwan.</title>
        <authorList>
            <person name="Zhang W.-L."/>
            <person name="Chen W.-C."/>
            <person name="Lai M.-C."/>
            <person name="Chen S.-C."/>
        </authorList>
    </citation>
    <scope>NUCLEOTIDE SEQUENCE [LARGE SCALE GENOMIC DNA]</scope>
    <source>
        <strain evidence="1 2">CWC-04</strain>
    </source>
</reference>
<dbReference type="Proteomes" id="UP001320159">
    <property type="component" value="Unassembled WGS sequence"/>
</dbReference>
<keyword evidence="2" id="KW-1185">Reference proteome</keyword>
<evidence type="ECO:0000313" key="1">
    <source>
        <dbReference type="EMBL" id="MCD1294639.1"/>
    </source>
</evidence>
<evidence type="ECO:0000313" key="2">
    <source>
        <dbReference type="Proteomes" id="UP001320159"/>
    </source>
</evidence>
<organism evidence="1 2">
    <name type="scientific">Methanooceanicella nereidis</name>
    <dbReference type="NCBI Taxonomy" id="2052831"/>
    <lineage>
        <taxon>Archaea</taxon>
        <taxon>Methanobacteriati</taxon>
        <taxon>Methanobacteriota</taxon>
        <taxon>Stenosarchaea group</taxon>
        <taxon>Methanomicrobia</taxon>
        <taxon>Methanocellales</taxon>
        <taxon>Methanocellaceae</taxon>
        <taxon>Methanooceanicella</taxon>
    </lineage>
</organism>
<protein>
    <submittedName>
        <fullName evidence="1">Uncharacterized protein</fullName>
    </submittedName>
</protein>
<comment type="caution">
    <text evidence="1">The sequence shown here is derived from an EMBL/GenBank/DDBJ whole genome shotgun (WGS) entry which is preliminary data.</text>
</comment>
<sequence>MAALVLLSLLAIYACPVWLDQDPCKSGNCKCVPIFLIAQRLDNESLKVWVADSSHKICQLSDEPFIMKMSKDGSNDFIEFSNMSDIKSKGYNVTITPEEGLFAAKDSSAVIKGEDIRGIIHIACIGSYKNAGNVCVLEATISMD</sequence>
<proteinExistence type="predicted"/>